<keyword evidence="4" id="KW-0418">Kinase</keyword>
<dbReference type="GO" id="GO:0015970">
    <property type="term" value="P:guanosine tetraphosphate biosynthetic process"/>
    <property type="evidence" value="ECO:0007669"/>
    <property type="project" value="UniProtKB-UniPathway"/>
</dbReference>
<dbReference type="GO" id="GO:0016301">
    <property type="term" value="F:kinase activity"/>
    <property type="evidence" value="ECO:0007669"/>
    <property type="project" value="UniProtKB-KW"/>
</dbReference>
<sequence>MKIDTKLSRFQTRCRGVKLDILIPLQSKGAVNVNEINLKELRTNLNRFMLSYKFALEEVRTKINILREEFQVIHEYNPIEHISTRLKSPESILKKMSKKDMKPSFDQMKEQIRDIAGVRITCSFIEDIYKVSDLIQSQHDITVVEVKDYIKTPKPNGYQSLHLIVQIPIFLTDRVEVVYVEIQIRTIAMDFWASLEHKIYYKYNKQIPSHIQDGLKEAATQAALLDRKMEQLNHEINILKKEDGEDSSLMTPNEVHQFLVQLSKEED</sequence>
<dbReference type="PANTHER" id="PTHR47837:SF2">
    <property type="entry name" value="GTP PYROPHOSPHOKINASE YWAC"/>
    <property type="match status" value="1"/>
</dbReference>
<feature type="coiled-coil region" evidence="2">
    <location>
        <begin position="215"/>
        <end position="242"/>
    </location>
</feature>
<protein>
    <submittedName>
        <fullName evidence="4">GTP pyrophosphokinase family protein</fullName>
    </submittedName>
</protein>
<keyword evidence="4" id="KW-0808">Transferase</keyword>
<dbReference type="SUPFAM" id="SSF81301">
    <property type="entry name" value="Nucleotidyltransferase"/>
    <property type="match status" value="1"/>
</dbReference>
<name>A0A5D4U439_9BACI</name>
<reference evidence="4 5" key="1">
    <citation type="submission" date="2019-08" db="EMBL/GenBank/DDBJ databases">
        <title>Bacillus genomes from the desert of Cuatro Cienegas, Coahuila.</title>
        <authorList>
            <person name="Olmedo-Alvarez G."/>
        </authorList>
    </citation>
    <scope>NUCLEOTIDE SEQUENCE [LARGE SCALE GENOMIC DNA]</scope>
    <source>
        <strain evidence="4 5">CH87b_3T</strain>
    </source>
</reference>
<organism evidence="4 5">
    <name type="scientific">Rossellomorea aquimaris</name>
    <dbReference type="NCBI Taxonomy" id="189382"/>
    <lineage>
        <taxon>Bacteria</taxon>
        <taxon>Bacillati</taxon>
        <taxon>Bacillota</taxon>
        <taxon>Bacilli</taxon>
        <taxon>Bacillales</taxon>
        <taxon>Bacillaceae</taxon>
        <taxon>Rossellomorea</taxon>
    </lineage>
</organism>
<gene>
    <name evidence="4" type="ORF">FZC85_04275</name>
</gene>
<dbReference type="Proteomes" id="UP000324269">
    <property type="component" value="Unassembled WGS sequence"/>
</dbReference>
<dbReference type="EMBL" id="VTEZ01000001">
    <property type="protein sequence ID" value="TYS88637.1"/>
    <property type="molecule type" value="Genomic_DNA"/>
</dbReference>
<feature type="domain" description="RelA/SpoT" evidence="3">
    <location>
        <begin position="84"/>
        <end position="207"/>
    </location>
</feature>
<evidence type="ECO:0000259" key="3">
    <source>
        <dbReference type="SMART" id="SM00954"/>
    </source>
</evidence>
<dbReference type="CDD" id="cd05399">
    <property type="entry name" value="NT_Rel-Spo_like"/>
    <property type="match status" value="1"/>
</dbReference>
<dbReference type="Pfam" id="PF04607">
    <property type="entry name" value="RelA_SpoT"/>
    <property type="match status" value="1"/>
</dbReference>
<keyword evidence="2" id="KW-0175">Coiled coil</keyword>
<evidence type="ECO:0000313" key="4">
    <source>
        <dbReference type="EMBL" id="TYS88637.1"/>
    </source>
</evidence>
<proteinExistence type="predicted"/>
<comment type="caution">
    <text evidence="4">The sequence shown here is derived from an EMBL/GenBank/DDBJ whole genome shotgun (WGS) entry which is preliminary data.</text>
</comment>
<evidence type="ECO:0000256" key="2">
    <source>
        <dbReference type="SAM" id="Coils"/>
    </source>
</evidence>
<evidence type="ECO:0000256" key="1">
    <source>
        <dbReference type="ARBA" id="ARBA00004976"/>
    </source>
</evidence>
<dbReference type="InterPro" id="IPR043519">
    <property type="entry name" value="NT_sf"/>
</dbReference>
<dbReference type="AlphaFoldDB" id="A0A5D4U439"/>
<dbReference type="PANTHER" id="PTHR47837">
    <property type="entry name" value="GTP PYROPHOSPHOKINASE YJBM"/>
    <property type="match status" value="1"/>
</dbReference>
<dbReference type="InterPro" id="IPR052366">
    <property type="entry name" value="GTP_Pyrophosphokinase"/>
</dbReference>
<comment type="pathway">
    <text evidence="1">Purine metabolism; ppGpp biosynthesis; ppGpp from GTP: step 1/2.</text>
</comment>
<dbReference type="UniPathway" id="UPA00908">
    <property type="reaction ID" value="UER00884"/>
</dbReference>
<dbReference type="Gene3D" id="3.30.460.10">
    <property type="entry name" value="Beta Polymerase, domain 2"/>
    <property type="match status" value="1"/>
</dbReference>
<accession>A0A5D4U439</accession>
<dbReference type="InterPro" id="IPR007685">
    <property type="entry name" value="RelA_SpoT"/>
</dbReference>
<dbReference type="SMART" id="SM00954">
    <property type="entry name" value="RelA_SpoT"/>
    <property type="match status" value="1"/>
</dbReference>
<dbReference type="Gene3D" id="1.10.287.860">
    <property type="entry name" value="Nucleotidyltransferase"/>
    <property type="match status" value="1"/>
</dbReference>
<dbReference type="OrthoDB" id="9789634at2"/>
<evidence type="ECO:0000313" key="5">
    <source>
        <dbReference type="Proteomes" id="UP000324269"/>
    </source>
</evidence>